<reference evidence="1 2" key="1">
    <citation type="journal article" date="2019" name="Nat. Ecol. Evol.">
        <title>Megaphylogeny resolves global patterns of mushroom evolution.</title>
        <authorList>
            <person name="Varga T."/>
            <person name="Krizsan K."/>
            <person name="Foldi C."/>
            <person name="Dima B."/>
            <person name="Sanchez-Garcia M."/>
            <person name="Sanchez-Ramirez S."/>
            <person name="Szollosi G.J."/>
            <person name="Szarkandi J.G."/>
            <person name="Papp V."/>
            <person name="Albert L."/>
            <person name="Andreopoulos W."/>
            <person name="Angelini C."/>
            <person name="Antonin V."/>
            <person name="Barry K.W."/>
            <person name="Bougher N.L."/>
            <person name="Buchanan P."/>
            <person name="Buyck B."/>
            <person name="Bense V."/>
            <person name="Catcheside P."/>
            <person name="Chovatia M."/>
            <person name="Cooper J."/>
            <person name="Damon W."/>
            <person name="Desjardin D."/>
            <person name="Finy P."/>
            <person name="Geml J."/>
            <person name="Haridas S."/>
            <person name="Hughes K."/>
            <person name="Justo A."/>
            <person name="Karasinski D."/>
            <person name="Kautmanova I."/>
            <person name="Kiss B."/>
            <person name="Kocsube S."/>
            <person name="Kotiranta H."/>
            <person name="LaButti K.M."/>
            <person name="Lechner B.E."/>
            <person name="Liimatainen K."/>
            <person name="Lipzen A."/>
            <person name="Lukacs Z."/>
            <person name="Mihaltcheva S."/>
            <person name="Morgado L.N."/>
            <person name="Niskanen T."/>
            <person name="Noordeloos M.E."/>
            <person name="Ohm R.A."/>
            <person name="Ortiz-Santana B."/>
            <person name="Ovrebo C."/>
            <person name="Racz N."/>
            <person name="Riley R."/>
            <person name="Savchenko A."/>
            <person name="Shiryaev A."/>
            <person name="Soop K."/>
            <person name="Spirin V."/>
            <person name="Szebenyi C."/>
            <person name="Tomsovsky M."/>
            <person name="Tulloss R.E."/>
            <person name="Uehling J."/>
            <person name="Grigoriev I.V."/>
            <person name="Vagvolgyi C."/>
            <person name="Papp T."/>
            <person name="Martin F.M."/>
            <person name="Miettinen O."/>
            <person name="Hibbett D.S."/>
            <person name="Nagy L.G."/>
        </authorList>
    </citation>
    <scope>NUCLEOTIDE SEQUENCE [LARGE SCALE GENOMIC DNA]</scope>
    <source>
        <strain evidence="1 2">CBS 962.96</strain>
    </source>
</reference>
<gene>
    <name evidence="1" type="ORF">K435DRAFT_795713</name>
</gene>
<name>A0A4V4HGE1_DENBC</name>
<dbReference type="EMBL" id="ML179136">
    <property type="protein sequence ID" value="THU98425.1"/>
    <property type="molecule type" value="Genomic_DNA"/>
</dbReference>
<protein>
    <submittedName>
        <fullName evidence="1">Uncharacterized protein</fullName>
    </submittedName>
</protein>
<organism evidence="1 2">
    <name type="scientific">Dendrothele bispora (strain CBS 962.96)</name>
    <dbReference type="NCBI Taxonomy" id="1314807"/>
    <lineage>
        <taxon>Eukaryota</taxon>
        <taxon>Fungi</taxon>
        <taxon>Dikarya</taxon>
        <taxon>Basidiomycota</taxon>
        <taxon>Agaricomycotina</taxon>
        <taxon>Agaricomycetes</taxon>
        <taxon>Agaricomycetidae</taxon>
        <taxon>Agaricales</taxon>
        <taxon>Agaricales incertae sedis</taxon>
        <taxon>Dendrothele</taxon>
    </lineage>
</organism>
<evidence type="ECO:0000313" key="2">
    <source>
        <dbReference type="Proteomes" id="UP000297245"/>
    </source>
</evidence>
<evidence type="ECO:0000313" key="1">
    <source>
        <dbReference type="EMBL" id="THU98425.1"/>
    </source>
</evidence>
<sequence>MTVRHASLDLGNIQGNWPFSTAKCRVQSAADNFRSSPLFSCFSQNMSGVSPCDEASHGEMVLGEQVLEDGTEEVMSEFPWRVGPRIGDGEQWTWVQASKEPNEMVNSGYALLVLSGPPPGREAGKRWLHHLWKNRDDSWNDATLNHEYMGALKACILARDDIRGGHLRWSELPPGSGPVPDELDLDWISIQAERCYDRSAPLPAFSGEEIERRRALLFPQIHDVFEQLQLTKRKILELNRARAQLTSEDQDEDKEYLLNRALEENSRRAALEIEWTRLDKVARDILFLTAVALEHAC</sequence>
<dbReference type="AlphaFoldDB" id="A0A4V4HGE1"/>
<keyword evidence="2" id="KW-1185">Reference proteome</keyword>
<accession>A0A4V4HGE1</accession>
<dbReference type="Proteomes" id="UP000297245">
    <property type="component" value="Unassembled WGS sequence"/>
</dbReference>
<proteinExistence type="predicted"/>